<sequence>MNQNNWERFEPYSNILWLHYTLDKAITALRYKNIQTKIHKEYISKLKQIKNDIFNYNSVKEFVLNNF</sequence>
<dbReference type="InterPro" id="IPR024604">
    <property type="entry name" value="GSG2_C"/>
</dbReference>
<keyword evidence="3" id="KW-1185">Reference proteome</keyword>
<protein>
    <recommendedName>
        <fullName evidence="1">Serine/threonine-protein kinase haspin C-terminal domain-containing protein</fullName>
    </recommendedName>
</protein>
<evidence type="ECO:0000313" key="2">
    <source>
        <dbReference type="EMBL" id="KAJ8965060.1"/>
    </source>
</evidence>
<dbReference type="Gene3D" id="1.10.510.10">
    <property type="entry name" value="Transferase(Phosphotransferase) domain 1"/>
    <property type="match status" value="1"/>
</dbReference>
<dbReference type="SMART" id="SM01331">
    <property type="entry name" value="DUF3635"/>
    <property type="match status" value="1"/>
</dbReference>
<comment type="caution">
    <text evidence="2">The sequence shown here is derived from an EMBL/GenBank/DDBJ whole genome shotgun (WGS) entry which is preliminary data.</text>
</comment>
<dbReference type="Pfam" id="PF12330">
    <property type="entry name" value="Haspin_kinase"/>
    <property type="match status" value="1"/>
</dbReference>
<dbReference type="EMBL" id="JANEYF010001281">
    <property type="protein sequence ID" value="KAJ8965060.1"/>
    <property type="molecule type" value="Genomic_DNA"/>
</dbReference>
<evidence type="ECO:0000313" key="3">
    <source>
        <dbReference type="Proteomes" id="UP001162156"/>
    </source>
</evidence>
<dbReference type="Proteomes" id="UP001162156">
    <property type="component" value="Unassembled WGS sequence"/>
</dbReference>
<evidence type="ECO:0000259" key="1">
    <source>
        <dbReference type="SMART" id="SM01331"/>
    </source>
</evidence>
<gene>
    <name evidence="2" type="ORF">NQ314_004461</name>
</gene>
<name>A0AAV8ZM19_9CUCU</name>
<proteinExistence type="predicted"/>
<reference evidence="2" key="1">
    <citation type="journal article" date="2023" name="Insect Mol. Biol.">
        <title>Genome sequencing provides insights into the evolution of gene families encoding plant cell wall-degrading enzymes in longhorned beetles.</title>
        <authorList>
            <person name="Shin N.R."/>
            <person name="Okamura Y."/>
            <person name="Kirsch R."/>
            <person name="Pauchet Y."/>
        </authorList>
    </citation>
    <scope>NUCLEOTIDE SEQUENCE</scope>
    <source>
        <strain evidence="2">RBIC_L_NR</strain>
    </source>
</reference>
<feature type="domain" description="Serine/threonine-protein kinase haspin C-terminal" evidence="1">
    <location>
        <begin position="1"/>
        <end position="64"/>
    </location>
</feature>
<organism evidence="2 3">
    <name type="scientific">Rhamnusium bicolor</name>
    <dbReference type="NCBI Taxonomy" id="1586634"/>
    <lineage>
        <taxon>Eukaryota</taxon>
        <taxon>Metazoa</taxon>
        <taxon>Ecdysozoa</taxon>
        <taxon>Arthropoda</taxon>
        <taxon>Hexapoda</taxon>
        <taxon>Insecta</taxon>
        <taxon>Pterygota</taxon>
        <taxon>Neoptera</taxon>
        <taxon>Endopterygota</taxon>
        <taxon>Coleoptera</taxon>
        <taxon>Polyphaga</taxon>
        <taxon>Cucujiformia</taxon>
        <taxon>Chrysomeloidea</taxon>
        <taxon>Cerambycidae</taxon>
        <taxon>Lepturinae</taxon>
        <taxon>Rhagiini</taxon>
        <taxon>Rhamnusium</taxon>
    </lineage>
</organism>
<accession>A0AAV8ZM19</accession>
<dbReference type="AlphaFoldDB" id="A0AAV8ZM19"/>